<protein>
    <submittedName>
        <fullName evidence="1">Uncharacterized protein</fullName>
    </submittedName>
</protein>
<gene>
    <name evidence="1" type="ORF">sm9_0477</name>
</gene>
<name>A0A0U3E2P1_9EURY</name>
<dbReference type="PATRIC" id="fig|230361.4.peg.492"/>
<accession>A0A0U3E2P1</accession>
<dbReference type="Proteomes" id="UP000067738">
    <property type="component" value="Chromosome"/>
</dbReference>
<reference evidence="1 2" key="1">
    <citation type="submission" date="2015-04" db="EMBL/GenBank/DDBJ databases">
        <title>The complete genome sequence of the rumen methanogen Methanobrevibacter millerae SM9.</title>
        <authorList>
            <person name="Leahy S.C."/>
            <person name="Kelly W.J."/>
            <person name="Pacheco D.M."/>
            <person name="Li D."/>
            <person name="Altermann E."/>
            <person name="Attwood G.T."/>
        </authorList>
    </citation>
    <scope>NUCLEOTIDE SEQUENCE [LARGE SCALE GENOMIC DNA]</scope>
    <source>
        <strain evidence="1 2">SM9</strain>
    </source>
</reference>
<dbReference type="KEGG" id="mmil:sm9_0477"/>
<keyword evidence="2" id="KW-1185">Reference proteome</keyword>
<proteinExistence type="predicted"/>
<dbReference type="AlphaFoldDB" id="A0A0U3E2P1"/>
<organism evidence="1 2">
    <name type="scientific">Methanobrevibacter millerae</name>
    <dbReference type="NCBI Taxonomy" id="230361"/>
    <lineage>
        <taxon>Archaea</taxon>
        <taxon>Methanobacteriati</taxon>
        <taxon>Methanobacteriota</taxon>
        <taxon>Methanomada group</taxon>
        <taxon>Methanobacteria</taxon>
        <taxon>Methanobacteriales</taxon>
        <taxon>Methanobacteriaceae</taxon>
        <taxon>Methanobrevibacter</taxon>
    </lineage>
</organism>
<dbReference type="GeneID" id="26735454"/>
<evidence type="ECO:0000313" key="1">
    <source>
        <dbReference type="EMBL" id="ALT68279.1"/>
    </source>
</evidence>
<sequence length="112" mass="13111">MLIKRIFRISVQGLIKFRHYYLYWDLVATEVLNDDKLECNNSDYTAGVLLAKDSKINIYILDSYEFQLESMNLINEIINNVAHNKVDVQYSNVDESIGKNFEFLIIGELTRI</sequence>
<dbReference type="EMBL" id="CP011266">
    <property type="protein sequence ID" value="ALT68279.1"/>
    <property type="molecule type" value="Genomic_DNA"/>
</dbReference>
<dbReference type="RefSeq" id="WP_157064645.1">
    <property type="nucleotide sequence ID" value="NZ_CP011266.1"/>
</dbReference>
<evidence type="ECO:0000313" key="2">
    <source>
        <dbReference type="Proteomes" id="UP000067738"/>
    </source>
</evidence>